<dbReference type="Proteomes" id="UP001172687">
    <property type="component" value="Unassembled WGS sequence"/>
</dbReference>
<evidence type="ECO:0000313" key="1">
    <source>
        <dbReference type="EMBL" id="MDN4520509.1"/>
    </source>
</evidence>
<dbReference type="InterPro" id="IPR032710">
    <property type="entry name" value="NTF2-like_dom_sf"/>
</dbReference>
<dbReference type="Gene3D" id="3.10.450.50">
    <property type="match status" value="1"/>
</dbReference>
<dbReference type="EMBL" id="JAUHTC010000075">
    <property type="protein sequence ID" value="MDN4520509.1"/>
    <property type="molecule type" value="Genomic_DNA"/>
</dbReference>
<proteinExistence type="predicted"/>
<dbReference type="RefSeq" id="WP_301161664.1">
    <property type="nucleotide sequence ID" value="NZ_JAUHTC010000075.1"/>
</dbReference>
<accession>A0ABT8HIB4</accession>
<sequence>MQSEQHGDAALAARIDRLEAFRTAVSAISSSGAACDAGPYDPLEATAGWLDDGEFSTDGSAYVGVEAIRAFFAGLTAGFTLHLFTNFELEDGDETVVRCYGLEAPSLHDVAHFGGFTHRVIHRQQDEVAGFVRWQQGIHLITPALKGWVRGPKIADQTA</sequence>
<protein>
    <recommendedName>
        <fullName evidence="3">SnoaL-like domain-containing protein</fullName>
    </recommendedName>
</protein>
<reference evidence="1" key="1">
    <citation type="submission" date="2023-07" db="EMBL/GenBank/DDBJ databases">
        <title>Degradation of tert-butanol by M. austroafricanum TBA100.</title>
        <authorList>
            <person name="Helbich S."/>
            <person name="Vainshtein Y."/>
        </authorList>
    </citation>
    <scope>NUCLEOTIDE SEQUENCE</scope>
    <source>
        <strain evidence="1">TBA100</strain>
    </source>
</reference>
<keyword evidence="2" id="KW-1185">Reference proteome</keyword>
<name>A0ABT8HIB4_MYCAO</name>
<comment type="caution">
    <text evidence="1">The sequence shown here is derived from an EMBL/GenBank/DDBJ whole genome shotgun (WGS) entry which is preliminary data.</text>
</comment>
<evidence type="ECO:0008006" key="3">
    <source>
        <dbReference type="Google" id="ProtNLM"/>
    </source>
</evidence>
<gene>
    <name evidence="1" type="ORF">QYF68_22180</name>
</gene>
<organism evidence="1 2">
    <name type="scientific">Mycolicibacterium austroafricanum</name>
    <name type="common">Mycobacterium austroafricanum</name>
    <dbReference type="NCBI Taxonomy" id="39687"/>
    <lineage>
        <taxon>Bacteria</taxon>
        <taxon>Bacillati</taxon>
        <taxon>Actinomycetota</taxon>
        <taxon>Actinomycetes</taxon>
        <taxon>Mycobacteriales</taxon>
        <taxon>Mycobacteriaceae</taxon>
        <taxon>Mycolicibacterium</taxon>
    </lineage>
</organism>
<evidence type="ECO:0000313" key="2">
    <source>
        <dbReference type="Proteomes" id="UP001172687"/>
    </source>
</evidence>
<dbReference type="SUPFAM" id="SSF54427">
    <property type="entry name" value="NTF2-like"/>
    <property type="match status" value="1"/>
</dbReference>